<organism evidence="2">
    <name type="scientific">Darwinula stevensoni</name>
    <dbReference type="NCBI Taxonomy" id="69355"/>
    <lineage>
        <taxon>Eukaryota</taxon>
        <taxon>Metazoa</taxon>
        <taxon>Ecdysozoa</taxon>
        <taxon>Arthropoda</taxon>
        <taxon>Crustacea</taxon>
        <taxon>Oligostraca</taxon>
        <taxon>Ostracoda</taxon>
        <taxon>Podocopa</taxon>
        <taxon>Podocopida</taxon>
        <taxon>Darwinulocopina</taxon>
        <taxon>Darwinuloidea</taxon>
        <taxon>Darwinulidae</taxon>
        <taxon>Darwinula</taxon>
    </lineage>
</organism>
<name>A0A7R8ZX25_9CRUS</name>
<evidence type="ECO:0000256" key="1">
    <source>
        <dbReference type="SAM" id="MobiDB-lite"/>
    </source>
</evidence>
<dbReference type="AlphaFoldDB" id="A0A7R8ZX25"/>
<feature type="compositionally biased region" description="Basic and acidic residues" evidence="1">
    <location>
        <begin position="197"/>
        <end position="206"/>
    </location>
</feature>
<feature type="region of interest" description="Disordered" evidence="1">
    <location>
        <begin position="316"/>
        <end position="344"/>
    </location>
</feature>
<proteinExistence type="predicted"/>
<evidence type="ECO:0000313" key="2">
    <source>
        <dbReference type="EMBL" id="CAD7240082.1"/>
    </source>
</evidence>
<feature type="region of interest" description="Disordered" evidence="1">
    <location>
        <begin position="244"/>
        <end position="294"/>
    </location>
</feature>
<accession>A0A7R8ZX25</accession>
<feature type="compositionally biased region" description="Low complexity" evidence="1">
    <location>
        <begin position="159"/>
        <end position="171"/>
    </location>
</feature>
<feature type="region of interest" description="Disordered" evidence="1">
    <location>
        <begin position="129"/>
        <end position="212"/>
    </location>
</feature>
<evidence type="ECO:0000313" key="3">
    <source>
        <dbReference type="Proteomes" id="UP000677054"/>
    </source>
</evidence>
<reference evidence="2" key="1">
    <citation type="submission" date="2020-11" db="EMBL/GenBank/DDBJ databases">
        <authorList>
            <person name="Tran Van P."/>
        </authorList>
    </citation>
    <scope>NUCLEOTIDE SEQUENCE</scope>
</reference>
<dbReference type="EMBL" id="CAJPEV010000007">
    <property type="protein sequence ID" value="CAG0878596.1"/>
    <property type="molecule type" value="Genomic_DNA"/>
</dbReference>
<dbReference type="EMBL" id="LR899524">
    <property type="protein sequence ID" value="CAD7240082.1"/>
    <property type="molecule type" value="Genomic_DNA"/>
</dbReference>
<feature type="compositionally biased region" description="Basic and acidic residues" evidence="1">
    <location>
        <begin position="139"/>
        <end position="154"/>
    </location>
</feature>
<keyword evidence="3" id="KW-1185">Reference proteome</keyword>
<feature type="region of interest" description="Disordered" evidence="1">
    <location>
        <begin position="60"/>
        <end position="114"/>
    </location>
</feature>
<sequence length="344" mass="37312">MCQVGWGQRKLVRLMQEDWPGHEVHLTVKKQPCHGVLNTATGFFKPIRLPSLIGTPPLLTGSGTEQRTHTIEPICPSVPPPPKPKEEKEKGGGGGRKSQAEVEEDLEGAQPVAQRASLFRRATVIGLQAKGNEESGSQEAKDSVVEGKGHDAVVDRTVSSPPGKSSAPSKTPTHRLRREEDGKRGGISKELAAISPMKEREKERGSEMQLPASDHIEVKKIVRENVRTYRRPLVRNPALQSQLTVDSLKSSSLYQPPPPPLSKPMAPAFVMNLDTPHASDTGEVARGGDGPQMIVKEDSVTVDGVEYPPVFIPETYSLQRARPPGAGGSLRRHHKPLGPSMPDS</sequence>
<gene>
    <name evidence="2" type="ORF">DSTB1V02_LOCUS119</name>
</gene>
<dbReference type="Proteomes" id="UP000677054">
    <property type="component" value="Unassembled WGS sequence"/>
</dbReference>
<protein>
    <submittedName>
        <fullName evidence="2">Uncharacterized protein</fullName>
    </submittedName>
</protein>